<dbReference type="OrthoDB" id="187777at2157"/>
<evidence type="ECO:0000313" key="2">
    <source>
        <dbReference type="EMBL" id="SEO81005.1"/>
    </source>
</evidence>
<proteinExistence type="predicted"/>
<gene>
    <name evidence="2" type="ORF">SAMN05216388_10206</name>
</gene>
<feature type="transmembrane region" description="Helical" evidence="1">
    <location>
        <begin position="84"/>
        <end position="108"/>
    </location>
</feature>
<feature type="transmembrane region" description="Helical" evidence="1">
    <location>
        <begin position="51"/>
        <end position="72"/>
    </location>
</feature>
<feature type="transmembrane region" description="Helical" evidence="1">
    <location>
        <begin position="120"/>
        <end position="139"/>
    </location>
</feature>
<feature type="transmembrane region" description="Helical" evidence="1">
    <location>
        <begin position="12"/>
        <end position="30"/>
    </location>
</feature>
<dbReference type="Proteomes" id="UP000198775">
    <property type="component" value="Unassembled WGS sequence"/>
</dbReference>
<evidence type="ECO:0000313" key="3">
    <source>
        <dbReference type="Proteomes" id="UP000198775"/>
    </source>
</evidence>
<dbReference type="AlphaFoldDB" id="A0A1H8SR10"/>
<evidence type="ECO:0008006" key="4">
    <source>
        <dbReference type="Google" id="ProtNLM"/>
    </source>
</evidence>
<accession>A0A1H8SR10</accession>
<sequence>MSTLVWYLDRAAALLAYPSLYLAVLTGIFYNTESFGPFHDAARRVHVELSVFAMLVTLLHAGLGVLDAWFVLTGAVPEPAYTQSYFLVGLAVGAGALLLLTVAVLGFTDAKRFDRPWGPRAVHAFAYGGFVFGVVHAVAVGTDAVGLVRPLVVPSLVFLAYVLLLRGLALRGVVPTDTKGQ</sequence>
<keyword evidence="1" id="KW-0472">Membrane</keyword>
<evidence type="ECO:0000256" key="1">
    <source>
        <dbReference type="SAM" id="Phobius"/>
    </source>
</evidence>
<reference evidence="3" key="1">
    <citation type="submission" date="2016-10" db="EMBL/GenBank/DDBJ databases">
        <authorList>
            <person name="Varghese N."/>
            <person name="Submissions S."/>
        </authorList>
    </citation>
    <scope>NUCLEOTIDE SEQUENCE [LARGE SCALE GENOMIC DNA]</scope>
    <source>
        <strain evidence="3">IBRC-M 10043</strain>
    </source>
</reference>
<name>A0A1H8SR10_9EURY</name>
<dbReference type="EMBL" id="FOCX01000020">
    <property type="protein sequence ID" value="SEO81005.1"/>
    <property type="molecule type" value="Genomic_DNA"/>
</dbReference>
<feature type="transmembrane region" description="Helical" evidence="1">
    <location>
        <begin position="151"/>
        <end position="169"/>
    </location>
</feature>
<dbReference type="RefSeq" id="WP_092662504.1">
    <property type="nucleotide sequence ID" value="NZ_FOCX01000020.1"/>
</dbReference>
<keyword evidence="1" id="KW-1133">Transmembrane helix</keyword>
<keyword evidence="1" id="KW-0812">Transmembrane</keyword>
<organism evidence="2 3">
    <name type="scientific">Halorientalis persicus</name>
    <dbReference type="NCBI Taxonomy" id="1367881"/>
    <lineage>
        <taxon>Archaea</taxon>
        <taxon>Methanobacteriati</taxon>
        <taxon>Methanobacteriota</taxon>
        <taxon>Stenosarchaea group</taxon>
        <taxon>Halobacteria</taxon>
        <taxon>Halobacteriales</taxon>
        <taxon>Haloarculaceae</taxon>
        <taxon>Halorientalis</taxon>
    </lineage>
</organism>
<protein>
    <recommendedName>
        <fullName evidence="4">Ferric reductase like transmembrane component</fullName>
    </recommendedName>
</protein>
<keyword evidence="3" id="KW-1185">Reference proteome</keyword>